<comment type="caution">
    <text evidence="4">The sequence shown here is derived from an EMBL/GenBank/DDBJ whole genome shotgun (WGS) entry which is preliminary data.</text>
</comment>
<dbReference type="InterPro" id="IPR042208">
    <property type="entry name" value="D-ser_dehydrat-like_sf"/>
</dbReference>
<dbReference type="InterPro" id="IPR001608">
    <property type="entry name" value="Ala_racemase_N"/>
</dbReference>
<evidence type="ECO:0000259" key="3">
    <source>
        <dbReference type="SMART" id="SM01119"/>
    </source>
</evidence>
<protein>
    <submittedName>
        <fullName evidence="4">Alanine racemase</fullName>
    </submittedName>
</protein>
<comment type="similarity">
    <text evidence="1">Belongs to the DSD1 family.</text>
</comment>
<dbReference type="Gene3D" id="3.20.20.10">
    <property type="entry name" value="Alanine racemase"/>
    <property type="match status" value="1"/>
</dbReference>
<dbReference type="SMART" id="SM01119">
    <property type="entry name" value="D-ser_dehydrat"/>
    <property type="match status" value="1"/>
</dbReference>
<accession>A0ABN3AUG5</accession>
<dbReference type="InterPro" id="IPR026956">
    <property type="entry name" value="D-ser_dehydrat-like_dom"/>
</dbReference>
<feature type="domain" description="D-serine dehydratase-like" evidence="3">
    <location>
        <begin position="265"/>
        <end position="359"/>
    </location>
</feature>
<reference evidence="4 5" key="1">
    <citation type="journal article" date="2019" name="Int. J. Syst. Evol. Microbiol.">
        <title>The Global Catalogue of Microorganisms (GCM) 10K type strain sequencing project: providing services to taxonomists for standard genome sequencing and annotation.</title>
        <authorList>
            <consortium name="The Broad Institute Genomics Platform"/>
            <consortium name="The Broad Institute Genome Sequencing Center for Infectious Disease"/>
            <person name="Wu L."/>
            <person name="Ma J."/>
        </authorList>
    </citation>
    <scope>NUCLEOTIDE SEQUENCE [LARGE SCALE GENOMIC DNA]</scope>
    <source>
        <strain evidence="4 5">JCM 14917</strain>
    </source>
</reference>
<dbReference type="Proteomes" id="UP001500974">
    <property type="component" value="Unassembled WGS sequence"/>
</dbReference>
<gene>
    <name evidence="4" type="ORF">GCM10009784_13920</name>
</gene>
<dbReference type="InterPro" id="IPR051466">
    <property type="entry name" value="D-amino_acid_metab_enzyme"/>
</dbReference>
<keyword evidence="2" id="KW-0456">Lyase</keyword>
<dbReference type="PANTHER" id="PTHR28004:SF8">
    <property type="entry name" value="D-SERINE DEAMINASE"/>
    <property type="match status" value="1"/>
</dbReference>
<proteinExistence type="inferred from homology"/>
<organism evidence="4 5">
    <name type="scientific">Arthrobacter parietis</name>
    <dbReference type="NCBI Taxonomy" id="271434"/>
    <lineage>
        <taxon>Bacteria</taxon>
        <taxon>Bacillati</taxon>
        <taxon>Actinomycetota</taxon>
        <taxon>Actinomycetes</taxon>
        <taxon>Micrococcales</taxon>
        <taxon>Micrococcaceae</taxon>
        <taxon>Arthrobacter</taxon>
    </lineage>
</organism>
<dbReference type="SUPFAM" id="SSF51419">
    <property type="entry name" value="PLP-binding barrel"/>
    <property type="match status" value="1"/>
</dbReference>
<name>A0ABN3AUG5_9MICC</name>
<evidence type="ECO:0000313" key="4">
    <source>
        <dbReference type="EMBL" id="GAA2174665.1"/>
    </source>
</evidence>
<sequence>MPNFSADLHLTSLPQLLLDVDAIDANIELKEQWAVEHSMVLAPHIKTTMTREIVQRQLPGSWGVTVATTAQAAHAVGWGARRILIANEVVFPPLVRELRRLLEINPSVEVYCLADSSAAVSALARGFEDTDRQLFVLLDVGIPGGRTGIRHPAEAPRLVAAVKDARGLRLAGISAYEGIAPNVRTPENLAVIDAHCRTAMEVFDALRSQFEVERPLFSVGGSAFQDRAAQFLPEGALSVLRSGCYVIHDHGTYADVSPLPDLRAAAVVRAVVLSVPEEGRAIVGAGKRELAYDAGLPTLVAHHRDGEALPEPTGVVVRLFDHHAVVDSAGSLQVGDTVDLGISHPCSVFDRWRTALAVHGNSTELWHPQF</sequence>
<dbReference type="Pfam" id="PF01168">
    <property type="entry name" value="Ala_racemase_N"/>
    <property type="match status" value="1"/>
</dbReference>
<dbReference type="RefSeq" id="WP_346027885.1">
    <property type="nucleotide sequence ID" value="NZ_BAAAON010000001.1"/>
</dbReference>
<evidence type="ECO:0000256" key="1">
    <source>
        <dbReference type="ARBA" id="ARBA00005323"/>
    </source>
</evidence>
<dbReference type="Pfam" id="PF14031">
    <property type="entry name" value="D-ser_dehydrat"/>
    <property type="match status" value="1"/>
</dbReference>
<evidence type="ECO:0000256" key="2">
    <source>
        <dbReference type="ARBA" id="ARBA00023239"/>
    </source>
</evidence>
<keyword evidence="5" id="KW-1185">Reference proteome</keyword>
<dbReference type="Gene3D" id="2.40.37.20">
    <property type="entry name" value="D-serine dehydratase-like domain"/>
    <property type="match status" value="1"/>
</dbReference>
<evidence type="ECO:0000313" key="5">
    <source>
        <dbReference type="Proteomes" id="UP001500974"/>
    </source>
</evidence>
<dbReference type="EMBL" id="BAAAON010000001">
    <property type="protein sequence ID" value="GAA2174665.1"/>
    <property type="molecule type" value="Genomic_DNA"/>
</dbReference>
<dbReference type="InterPro" id="IPR029066">
    <property type="entry name" value="PLP-binding_barrel"/>
</dbReference>
<dbReference type="PANTHER" id="PTHR28004">
    <property type="entry name" value="ZGC:162816-RELATED"/>
    <property type="match status" value="1"/>
</dbReference>